<dbReference type="AlphaFoldDB" id="A0A7W3J5H7"/>
<accession>A0A7W3J5H7</accession>
<keyword evidence="2" id="KW-1185">Reference proteome</keyword>
<sequence length="170" mass="19092">MDLIAMQVAEDLIGTPEDAERIGRGMSDAQWALEGPRNADAWTDADPEARLEMDWTLRVVDQLIAGDRDTRDHSVHSQQGFSMYDGYLIPLDDEEAGIMVQSAHDVKHAADFLETFVGDDGPLDRHVGLLRARYDEEQLRAGRATLRRTVGFYVRARDRQMAVVKYCAVG</sequence>
<evidence type="ECO:0008006" key="3">
    <source>
        <dbReference type="Google" id="ProtNLM"/>
    </source>
</evidence>
<organism evidence="1 2">
    <name type="scientific">Promicromonospora sukumoe</name>
    <dbReference type="NCBI Taxonomy" id="88382"/>
    <lineage>
        <taxon>Bacteria</taxon>
        <taxon>Bacillati</taxon>
        <taxon>Actinomycetota</taxon>
        <taxon>Actinomycetes</taxon>
        <taxon>Micrococcales</taxon>
        <taxon>Promicromonosporaceae</taxon>
        <taxon>Promicromonospora</taxon>
    </lineage>
</organism>
<evidence type="ECO:0000313" key="1">
    <source>
        <dbReference type="EMBL" id="MBA8806617.1"/>
    </source>
</evidence>
<comment type="caution">
    <text evidence="1">The sequence shown here is derived from an EMBL/GenBank/DDBJ whole genome shotgun (WGS) entry which is preliminary data.</text>
</comment>
<dbReference type="EMBL" id="JACGWV010000001">
    <property type="protein sequence ID" value="MBA8806617.1"/>
    <property type="molecule type" value="Genomic_DNA"/>
</dbReference>
<gene>
    <name evidence="1" type="ORF">FHX71_000559</name>
</gene>
<dbReference type="RefSeq" id="WP_182614322.1">
    <property type="nucleotide sequence ID" value="NZ_BAAATF010000002.1"/>
</dbReference>
<name>A0A7W3J5H7_9MICO</name>
<reference evidence="1 2" key="1">
    <citation type="submission" date="2020-07" db="EMBL/GenBank/DDBJ databases">
        <title>Sequencing the genomes of 1000 actinobacteria strains.</title>
        <authorList>
            <person name="Klenk H.-P."/>
        </authorList>
    </citation>
    <scope>NUCLEOTIDE SEQUENCE [LARGE SCALE GENOMIC DNA]</scope>
    <source>
        <strain evidence="1 2">DSM 44121</strain>
    </source>
</reference>
<dbReference type="Proteomes" id="UP000540568">
    <property type="component" value="Unassembled WGS sequence"/>
</dbReference>
<proteinExistence type="predicted"/>
<protein>
    <recommendedName>
        <fullName evidence="3">DUF1877 family protein</fullName>
    </recommendedName>
</protein>
<evidence type="ECO:0000313" key="2">
    <source>
        <dbReference type="Proteomes" id="UP000540568"/>
    </source>
</evidence>